<dbReference type="EMBL" id="MPDK01000066">
    <property type="protein sequence ID" value="PWI52582.1"/>
    <property type="molecule type" value="Genomic_DNA"/>
</dbReference>
<accession>A0A2U3CU87</accession>
<keyword evidence="3" id="KW-1185">Reference proteome</keyword>
<dbReference type="Pfam" id="PF09669">
    <property type="entry name" value="Phage_pRha"/>
    <property type="match status" value="1"/>
</dbReference>
<proteinExistence type="predicted"/>
<dbReference type="NCBIfam" id="TIGR02681">
    <property type="entry name" value="phage_pRha"/>
    <property type="match status" value="1"/>
</dbReference>
<organism evidence="2 3">
    <name type="scientific">Sulfoacidibacillus thermotolerans</name>
    <name type="common">Acidibacillus sulfuroxidans</name>
    <dbReference type="NCBI Taxonomy" id="1765684"/>
    <lineage>
        <taxon>Bacteria</taxon>
        <taxon>Bacillati</taxon>
        <taxon>Bacillota</taxon>
        <taxon>Bacilli</taxon>
        <taxon>Bacillales</taxon>
        <taxon>Alicyclobacillaceae</taxon>
        <taxon>Sulfoacidibacillus</taxon>
    </lineage>
</organism>
<dbReference type="InterPro" id="IPR005039">
    <property type="entry name" value="Ant_C"/>
</dbReference>
<evidence type="ECO:0000313" key="2">
    <source>
        <dbReference type="EMBL" id="PWI52582.1"/>
    </source>
</evidence>
<gene>
    <name evidence="2" type="ORF">BM613_14065</name>
</gene>
<dbReference type="RefSeq" id="WP_109431823.1">
    <property type="nucleotide sequence ID" value="NZ_MPDK01000066.1"/>
</dbReference>
<feature type="domain" description="Antirepressor protein C-terminal" evidence="1">
    <location>
        <begin position="159"/>
        <end position="259"/>
    </location>
</feature>
<dbReference type="Proteomes" id="UP000245380">
    <property type="component" value="Unassembled WGS sequence"/>
</dbReference>
<comment type="caution">
    <text evidence="2">The sequence shown here is derived from an EMBL/GenBank/DDBJ whole genome shotgun (WGS) entry which is preliminary data.</text>
</comment>
<sequence length="280" mass="32062">MKNLTILERDGVFVADSREVAETIGKEHKHLLRDIDRYISVFEKAASSILNIPNPTSPKLDSLNFFIPDSYRDSKGEIRRKYNITRKGCDMIANKMTGEKGVLFTAAYVTKFEEMERATQTYQKQLPKNYKEALLALVSQIEENEKIESEKRVLERLVVENAPKISYLEKILQSTGTLAITQIAKDYGMTGQQLNKILHEEGLQYKVNGQWVLRSKYQNQGLTKSNTFLFEKADGEMGSTVATRWTQNGRILIHQILEKRGIVAESDQQNHSLQTKERSN</sequence>
<dbReference type="GO" id="GO:0003677">
    <property type="term" value="F:DNA binding"/>
    <property type="evidence" value="ECO:0007669"/>
    <property type="project" value="InterPro"/>
</dbReference>
<reference evidence="2 3" key="1">
    <citation type="submission" date="2016-11" db="EMBL/GenBank/DDBJ databases">
        <title>Comparative genomics of Acidibacillus ferroxidans species.</title>
        <authorList>
            <person name="Oliveira G."/>
            <person name="Nunes G."/>
            <person name="Oliveira R."/>
            <person name="Araujo F."/>
            <person name="Salim A."/>
            <person name="Scholte L."/>
            <person name="Morais D."/>
            <person name="Nancucheo I."/>
            <person name="Johnson D.B."/>
            <person name="Grail B."/>
            <person name="Bittencourt J."/>
            <person name="Valadares R."/>
        </authorList>
    </citation>
    <scope>NUCLEOTIDE SEQUENCE [LARGE SCALE GENOMIC DNA]</scope>
    <source>
        <strain evidence="2 3">Y002</strain>
    </source>
</reference>
<dbReference type="InterPro" id="IPR014054">
    <property type="entry name" value="Phage_regulatory_Rha"/>
</dbReference>
<dbReference type="AlphaFoldDB" id="A0A2U3CU87"/>
<dbReference type="Pfam" id="PF03374">
    <property type="entry name" value="ANT"/>
    <property type="match status" value="1"/>
</dbReference>
<evidence type="ECO:0000313" key="3">
    <source>
        <dbReference type="Proteomes" id="UP000245380"/>
    </source>
</evidence>
<name>A0A2U3CU87_SULT2</name>
<evidence type="ECO:0000259" key="1">
    <source>
        <dbReference type="Pfam" id="PF03374"/>
    </source>
</evidence>
<dbReference type="OrthoDB" id="9812611at2"/>
<protein>
    <recommendedName>
        <fullName evidence="1">Antirepressor protein C-terminal domain-containing protein</fullName>
    </recommendedName>
</protein>